<accession>A0A3M6U5K6</accession>
<reference evidence="3 4" key="1">
    <citation type="journal article" date="2018" name="Sci. Rep.">
        <title>Comparative analysis of the Pocillopora damicornis genome highlights role of immune system in coral evolution.</title>
        <authorList>
            <person name="Cunning R."/>
            <person name="Bay R.A."/>
            <person name="Gillette P."/>
            <person name="Baker A.C."/>
            <person name="Traylor-Knowles N."/>
        </authorList>
    </citation>
    <scope>NUCLEOTIDE SEQUENCE [LARGE SCALE GENOMIC DNA]</scope>
    <source>
        <strain evidence="3">RSMAS</strain>
        <tissue evidence="3">Whole animal</tissue>
    </source>
</reference>
<dbReference type="Pfam" id="PF15729">
    <property type="entry name" value="CTSRT"/>
    <property type="match status" value="1"/>
</dbReference>
<dbReference type="InterPro" id="IPR000008">
    <property type="entry name" value="C2_dom"/>
</dbReference>
<dbReference type="AlphaFoldDB" id="A0A3M6U5K6"/>
<proteinExistence type="predicted"/>
<dbReference type="InterPro" id="IPR035892">
    <property type="entry name" value="C2_domain_sf"/>
</dbReference>
<keyword evidence="4" id="KW-1185">Reference proteome</keyword>
<feature type="compositionally biased region" description="Polar residues" evidence="1">
    <location>
        <begin position="362"/>
        <end position="373"/>
    </location>
</feature>
<dbReference type="SUPFAM" id="SSF49562">
    <property type="entry name" value="C2 domain (Calcium/lipid-binding domain, CaLB)"/>
    <property type="match status" value="1"/>
</dbReference>
<feature type="compositionally biased region" description="Acidic residues" evidence="1">
    <location>
        <begin position="327"/>
        <end position="338"/>
    </location>
</feature>
<dbReference type="Gene3D" id="2.60.40.150">
    <property type="entry name" value="C2 domain"/>
    <property type="match status" value="1"/>
</dbReference>
<feature type="domain" description="C2" evidence="2">
    <location>
        <begin position="44"/>
        <end position="174"/>
    </location>
</feature>
<feature type="region of interest" description="Disordered" evidence="1">
    <location>
        <begin position="318"/>
        <end position="338"/>
    </location>
</feature>
<name>A0A3M6U5K6_POCDA</name>
<dbReference type="OrthoDB" id="2144823at2759"/>
<evidence type="ECO:0000259" key="2">
    <source>
        <dbReference type="PROSITE" id="PS50004"/>
    </source>
</evidence>
<evidence type="ECO:0000256" key="1">
    <source>
        <dbReference type="SAM" id="MobiDB-lite"/>
    </source>
</evidence>
<organism evidence="3 4">
    <name type="scientific">Pocillopora damicornis</name>
    <name type="common">Cauliflower coral</name>
    <name type="synonym">Millepora damicornis</name>
    <dbReference type="NCBI Taxonomy" id="46731"/>
    <lineage>
        <taxon>Eukaryota</taxon>
        <taxon>Metazoa</taxon>
        <taxon>Cnidaria</taxon>
        <taxon>Anthozoa</taxon>
        <taxon>Hexacorallia</taxon>
        <taxon>Scleractinia</taxon>
        <taxon>Astrocoeniina</taxon>
        <taxon>Pocilloporidae</taxon>
        <taxon>Pocillopora</taxon>
    </lineage>
</organism>
<comment type="caution">
    <text evidence="3">The sequence shown here is derived from an EMBL/GenBank/DDBJ whole genome shotgun (WGS) entry which is preliminary data.</text>
</comment>
<dbReference type="Proteomes" id="UP000275408">
    <property type="component" value="Unassembled WGS sequence"/>
</dbReference>
<evidence type="ECO:0000313" key="4">
    <source>
        <dbReference type="Proteomes" id="UP000275408"/>
    </source>
</evidence>
<feature type="region of interest" description="Disordered" evidence="1">
    <location>
        <begin position="1"/>
        <end position="30"/>
    </location>
</feature>
<evidence type="ECO:0000313" key="3">
    <source>
        <dbReference type="EMBL" id="RMX48881.1"/>
    </source>
</evidence>
<dbReference type="PROSITE" id="PS50004">
    <property type="entry name" value="C2"/>
    <property type="match status" value="1"/>
</dbReference>
<protein>
    <recommendedName>
        <fullName evidence="2">C2 domain-containing protein</fullName>
    </recommendedName>
</protein>
<sequence length="431" mass="48159">MHSEAANVLSGIGKLGSQQKSSEGGKKGYTQEKDPLLVDKATLPVGVPGVEVREILIRVGKTGIFAVHVFGCRNLYLDANFPPEHFGIYVQITVGLITKCTSLQFPFKKGCVVWDEIKNFSVIVSPKATSLVNEVNIAVLGFDKLQPIPKHKLLGKTEFHVHKLAKKQWSMETFELQNRQKKYAGDLQLELAFAYGFYGYGLCDQLESHHPPRYYLQQSAFPHLELAPRGSGNSSGINFAPTKVPHPSMITFKEKIIDLEPEFSPYYTKTNFMPTDIKSRPRLRQNMTRLSQMYSEYSQMTSRSKRISYLERLLQEKDKHGAVTGDQESDSDSTEENVGDVTQFGLTEALAQMANLTFSATTPDAEKQMSQGSPAVDEASEMDASPDDDTQDIDNEDYIKVAAAARGRRSAVDARRPSQKMKSSIDRRPTF</sequence>
<dbReference type="EMBL" id="RCHS01002224">
    <property type="protein sequence ID" value="RMX48881.1"/>
    <property type="molecule type" value="Genomic_DNA"/>
</dbReference>
<gene>
    <name evidence="3" type="ORF">pdam_00012995</name>
</gene>
<dbReference type="InterPro" id="IPR048363">
    <property type="entry name" value="CTSRT_C2"/>
</dbReference>
<feature type="region of interest" description="Disordered" evidence="1">
    <location>
        <begin position="362"/>
        <end position="431"/>
    </location>
</feature>
<feature type="compositionally biased region" description="Acidic residues" evidence="1">
    <location>
        <begin position="378"/>
        <end position="396"/>
    </location>
</feature>